<keyword evidence="4" id="KW-1185">Reference proteome</keyword>
<dbReference type="OrthoDB" id="3219854at2759"/>
<accession>A0A2H3DZZ7</accession>
<organism evidence="3 4">
    <name type="scientific">Armillaria gallica</name>
    <name type="common">Bulbous honey fungus</name>
    <name type="synonym">Armillaria bulbosa</name>
    <dbReference type="NCBI Taxonomy" id="47427"/>
    <lineage>
        <taxon>Eukaryota</taxon>
        <taxon>Fungi</taxon>
        <taxon>Dikarya</taxon>
        <taxon>Basidiomycota</taxon>
        <taxon>Agaricomycotina</taxon>
        <taxon>Agaricomycetes</taxon>
        <taxon>Agaricomycetidae</taxon>
        <taxon>Agaricales</taxon>
        <taxon>Marasmiineae</taxon>
        <taxon>Physalacriaceae</taxon>
        <taxon>Armillaria</taxon>
    </lineage>
</organism>
<name>A0A2H3DZZ7_ARMGA</name>
<feature type="transmembrane region" description="Helical" evidence="1">
    <location>
        <begin position="186"/>
        <end position="211"/>
    </location>
</feature>
<dbReference type="Proteomes" id="UP000217790">
    <property type="component" value="Unassembled WGS sequence"/>
</dbReference>
<gene>
    <name evidence="3" type="ORF">ARMGADRAFT_1102628</name>
</gene>
<protein>
    <recommendedName>
        <fullName evidence="2">DUF6535 domain-containing protein</fullName>
    </recommendedName>
</protein>
<feature type="transmembrane region" description="Helical" evidence="1">
    <location>
        <begin position="100"/>
        <end position="118"/>
    </location>
</feature>
<evidence type="ECO:0000313" key="3">
    <source>
        <dbReference type="EMBL" id="PBK93026.1"/>
    </source>
</evidence>
<evidence type="ECO:0000256" key="1">
    <source>
        <dbReference type="SAM" id="Phobius"/>
    </source>
</evidence>
<evidence type="ECO:0000313" key="4">
    <source>
        <dbReference type="Proteomes" id="UP000217790"/>
    </source>
</evidence>
<reference evidence="4" key="1">
    <citation type="journal article" date="2017" name="Nat. Ecol. Evol.">
        <title>Genome expansion and lineage-specific genetic innovations in the forest pathogenic fungi Armillaria.</title>
        <authorList>
            <person name="Sipos G."/>
            <person name="Prasanna A.N."/>
            <person name="Walter M.C."/>
            <person name="O'Connor E."/>
            <person name="Balint B."/>
            <person name="Krizsan K."/>
            <person name="Kiss B."/>
            <person name="Hess J."/>
            <person name="Varga T."/>
            <person name="Slot J."/>
            <person name="Riley R."/>
            <person name="Boka B."/>
            <person name="Rigling D."/>
            <person name="Barry K."/>
            <person name="Lee J."/>
            <person name="Mihaltcheva S."/>
            <person name="LaButti K."/>
            <person name="Lipzen A."/>
            <person name="Waldron R."/>
            <person name="Moloney N.M."/>
            <person name="Sperisen C."/>
            <person name="Kredics L."/>
            <person name="Vagvoelgyi C."/>
            <person name="Patrignani A."/>
            <person name="Fitzpatrick D."/>
            <person name="Nagy I."/>
            <person name="Doyle S."/>
            <person name="Anderson J.B."/>
            <person name="Grigoriev I.V."/>
            <person name="Gueldener U."/>
            <person name="Muensterkoetter M."/>
            <person name="Nagy L.G."/>
        </authorList>
    </citation>
    <scope>NUCLEOTIDE SEQUENCE [LARGE SCALE GENOMIC DNA]</scope>
    <source>
        <strain evidence="4">Ar21-2</strain>
    </source>
</reference>
<dbReference type="EMBL" id="KZ293657">
    <property type="protein sequence ID" value="PBK93026.1"/>
    <property type="molecule type" value="Genomic_DNA"/>
</dbReference>
<proteinExistence type="predicted"/>
<feature type="transmembrane region" description="Helical" evidence="1">
    <location>
        <begin position="153"/>
        <end position="180"/>
    </location>
</feature>
<sequence length="231" mass="25982">MQEMAPNARFWRTYNDESAVSDAEVMDEQAGLFSAVVTTFVVQASESLKPDFAQISPLFIVELIAVQRATAKGTPVDDVPMMEAFNTFSPDNLDVWTHNLWFTSLLLSLITALVAVLAKQWMHHYDVSSTSGSARERARLRQFRYTALRKWQVPMIIGCFPVLLHLSLAIFLIGLILSLLSLQLRILYIVASISGIVYLFYAVSSLLPIAYPQCPYKTPLSYILCQLADRL</sequence>
<keyword evidence="1" id="KW-0472">Membrane</keyword>
<dbReference type="InParanoid" id="A0A2H3DZZ7"/>
<evidence type="ECO:0000259" key="2">
    <source>
        <dbReference type="Pfam" id="PF20153"/>
    </source>
</evidence>
<keyword evidence="1" id="KW-0812">Transmembrane</keyword>
<keyword evidence="1" id="KW-1133">Transmembrane helix</keyword>
<feature type="domain" description="DUF6535" evidence="2">
    <location>
        <begin position="30"/>
        <end position="180"/>
    </location>
</feature>
<dbReference type="InterPro" id="IPR045338">
    <property type="entry name" value="DUF6535"/>
</dbReference>
<dbReference type="AlphaFoldDB" id="A0A2H3DZZ7"/>
<dbReference type="Pfam" id="PF20153">
    <property type="entry name" value="DUF6535"/>
    <property type="match status" value="1"/>
</dbReference>